<dbReference type="InterPro" id="IPR000700">
    <property type="entry name" value="PAS-assoc_C"/>
</dbReference>
<gene>
    <name evidence="6" type="primary">kinE_1</name>
    <name evidence="6" type="ORF">MgSA37_03535</name>
</gene>
<dbReference type="InterPro" id="IPR052162">
    <property type="entry name" value="Sensor_kinase/Photoreceptor"/>
</dbReference>
<dbReference type="PANTHER" id="PTHR43304:SF1">
    <property type="entry name" value="PAC DOMAIN-CONTAINING PROTEIN"/>
    <property type="match status" value="1"/>
</dbReference>
<evidence type="ECO:0000313" key="6">
    <source>
        <dbReference type="EMBL" id="BAU55351.1"/>
    </source>
</evidence>
<dbReference type="RefSeq" id="WP_096353628.1">
    <property type="nucleotide sequence ID" value="NZ_AP017313.1"/>
</dbReference>
<dbReference type="PROSITE" id="PS50112">
    <property type="entry name" value="PAS"/>
    <property type="match status" value="3"/>
</dbReference>
<dbReference type="Gene3D" id="1.10.287.130">
    <property type="match status" value="1"/>
</dbReference>
<evidence type="ECO:0000313" key="7">
    <source>
        <dbReference type="Proteomes" id="UP000218263"/>
    </source>
</evidence>
<evidence type="ECO:0000256" key="5">
    <source>
        <dbReference type="ARBA" id="ARBA00022777"/>
    </source>
</evidence>
<proteinExistence type="predicted"/>
<evidence type="ECO:0000256" key="4">
    <source>
        <dbReference type="ARBA" id="ARBA00022679"/>
    </source>
</evidence>
<dbReference type="SMART" id="SM00091">
    <property type="entry name" value="PAS"/>
    <property type="match status" value="3"/>
</dbReference>
<dbReference type="NCBIfam" id="TIGR00229">
    <property type="entry name" value="sensory_box"/>
    <property type="match status" value="3"/>
</dbReference>
<dbReference type="Pfam" id="PF13426">
    <property type="entry name" value="PAS_9"/>
    <property type="match status" value="2"/>
</dbReference>
<keyword evidence="4 6" id="KW-0808">Transferase</keyword>
<dbReference type="InterPro" id="IPR013767">
    <property type="entry name" value="PAS_fold"/>
</dbReference>
<dbReference type="PROSITE" id="PS50113">
    <property type="entry name" value="PAC"/>
    <property type="match status" value="1"/>
</dbReference>
<dbReference type="Gene3D" id="3.30.450.20">
    <property type="entry name" value="PAS domain"/>
    <property type="match status" value="3"/>
</dbReference>
<dbReference type="CDD" id="cd00130">
    <property type="entry name" value="PAS"/>
    <property type="match status" value="3"/>
</dbReference>
<protein>
    <recommendedName>
        <fullName evidence="2">histidine kinase</fullName>
        <ecNumber evidence="2">2.7.13.3</ecNumber>
    </recommendedName>
</protein>
<dbReference type="EMBL" id="AP017313">
    <property type="protein sequence ID" value="BAU55351.1"/>
    <property type="molecule type" value="Genomic_DNA"/>
</dbReference>
<dbReference type="GO" id="GO:0000155">
    <property type="term" value="F:phosphorelay sensor kinase activity"/>
    <property type="evidence" value="ECO:0007669"/>
    <property type="project" value="InterPro"/>
</dbReference>
<dbReference type="Proteomes" id="UP000218263">
    <property type="component" value="Chromosome"/>
</dbReference>
<sequence length="757" mass="86572">MEQGQKNRTIIITSLLTIVAGIVVMAGWIYDIPALETMIHGFVAMSFNSALCLVLFACALLITQYPPGKHSNLIFFILSLLGTLIGLVTLSQDLFHYNSGLDQLFVTDKTRPSYDFPYPGRMAFNASICFTLLGLGFIALIPKKRIFNLLSQTFFHLVTILSATALIGYLYGVSFFRVVLYRTSMATHTAVLFFILSIAASLLNPEIGITQLFTGKRVGNQMARRLFTLMILMIIVFGSLTNQTHRFQAFSSLDIGVSVLAVCFLLVSLLLIWNTANWLNKVDKQRSKAEEEVKWMNLELEKIVEERTAEFQKSEEKYHSLIEQASDAIYVLDFRGNFADVNASMCKMMGYTCEELLHMQIEMIIDPEELKHDPIPARIKHAAQSTIRERRFIRKDRSVFTAEVNVKKFADDRTMVIARDITGRKKMETELREAELKFRTIADKSIVGVYIVQRGKFVYINPRFAEVFGYEPEELIGTFSVETIIHESYRQTVTENVRLRVEGDVESVHYEALGLRKDGTTNWVEFYGTRTILGNEITIIGSLIDITERKKTEEELKTSEQKYKLLFESNPSPMWMIAKDDLSIIAVNDAAARLYGYSKEELLCMNVSAFRTKDDLESLPERYRRDTEGYVEPLVIKHIKKNGTTMFVEIIAYDIVFEGRPVRLSLTNDITDRKNAEENLKKAYERIQSHIESIKDMAWKQSHLIRSPLANLKGLTSLLKEDPLETTIFDHIQTELNRMDTILIEMADEASDHDFDD</sequence>
<dbReference type="SUPFAM" id="SSF47384">
    <property type="entry name" value="Homodimeric domain of signal transducing histidine kinase"/>
    <property type="match status" value="1"/>
</dbReference>
<dbReference type="SMART" id="SM00086">
    <property type="entry name" value="PAC"/>
    <property type="match status" value="3"/>
</dbReference>
<reference evidence="6 7" key="1">
    <citation type="submission" date="2015-12" db="EMBL/GenBank/DDBJ databases">
        <title>Genome sequence of Mucilaginibacter gotjawali.</title>
        <authorList>
            <person name="Lee J.S."/>
            <person name="Lee K.C."/>
            <person name="Kim K.K."/>
            <person name="Lee B.W."/>
        </authorList>
    </citation>
    <scope>NUCLEOTIDE SEQUENCE [LARGE SCALE GENOMIC DNA]</scope>
    <source>
        <strain evidence="6 7">SA3-7</strain>
    </source>
</reference>
<dbReference type="InterPro" id="IPR035965">
    <property type="entry name" value="PAS-like_dom_sf"/>
</dbReference>
<organism evidence="6 7">
    <name type="scientific">Mucilaginibacter gotjawali</name>
    <dbReference type="NCBI Taxonomy" id="1550579"/>
    <lineage>
        <taxon>Bacteria</taxon>
        <taxon>Pseudomonadati</taxon>
        <taxon>Bacteroidota</taxon>
        <taxon>Sphingobacteriia</taxon>
        <taxon>Sphingobacteriales</taxon>
        <taxon>Sphingobacteriaceae</taxon>
        <taxon>Mucilaginibacter</taxon>
    </lineage>
</organism>
<dbReference type="Pfam" id="PF00989">
    <property type="entry name" value="PAS"/>
    <property type="match status" value="1"/>
</dbReference>
<dbReference type="GO" id="GO:0006355">
    <property type="term" value="P:regulation of DNA-templated transcription"/>
    <property type="evidence" value="ECO:0007669"/>
    <property type="project" value="InterPro"/>
</dbReference>
<evidence type="ECO:0000256" key="2">
    <source>
        <dbReference type="ARBA" id="ARBA00012438"/>
    </source>
</evidence>
<evidence type="ECO:0000256" key="1">
    <source>
        <dbReference type="ARBA" id="ARBA00000085"/>
    </source>
</evidence>
<dbReference type="EC" id="2.7.13.3" evidence="2"/>
<comment type="catalytic activity">
    <reaction evidence="1">
        <text>ATP + protein L-histidine = ADP + protein N-phospho-L-histidine.</text>
        <dbReference type="EC" id="2.7.13.3"/>
    </reaction>
</comment>
<dbReference type="PANTHER" id="PTHR43304">
    <property type="entry name" value="PHYTOCHROME-LIKE PROTEIN CPH1"/>
    <property type="match status" value="1"/>
</dbReference>
<accession>A0A0X8X495</accession>
<keyword evidence="7" id="KW-1185">Reference proteome</keyword>
<name>A0A0X8X495_9SPHI</name>
<dbReference type="AlphaFoldDB" id="A0A0X8X495"/>
<dbReference type="InterPro" id="IPR036097">
    <property type="entry name" value="HisK_dim/P_sf"/>
</dbReference>
<dbReference type="InterPro" id="IPR001610">
    <property type="entry name" value="PAC"/>
</dbReference>
<dbReference type="InterPro" id="IPR000014">
    <property type="entry name" value="PAS"/>
</dbReference>
<evidence type="ECO:0000256" key="3">
    <source>
        <dbReference type="ARBA" id="ARBA00022553"/>
    </source>
</evidence>
<keyword evidence="5 6" id="KW-0418">Kinase</keyword>
<keyword evidence="3" id="KW-0597">Phosphoprotein</keyword>
<dbReference type="KEGG" id="mgot:MgSA37_03535"/>
<dbReference type="OrthoDB" id="9759607at2"/>
<dbReference type="SUPFAM" id="SSF55785">
    <property type="entry name" value="PYP-like sensor domain (PAS domain)"/>
    <property type="match status" value="3"/>
</dbReference>